<protein>
    <submittedName>
        <fullName evidence="2">Uncharacterized protein</fullName>
    </submittedName>
</protein>
<keyword evidence="3" id="KW-1185">Reference proteome</keyword>
<dbReference type="OrthoDB" id="547987at2759"/>
<dbReference type="GO" id="GO:0035770">
    <property type="term" value="C:ribonucleoprotein granule"/>
    <property type="evidence" value="ECO:0007669"/>
    <property type="project" value="TreeGrafter"/>
</dbReference>
<dbReference type="GO" id="GO:0000963">
    <property type="term" value="P:mitochondrial RNA processing"/>
    <property type="evidence" value="ECO:0007669"/>
    <property type="project" value="TreeGrafter"/>
</dbReference>
<dbReference type="GO" id="GO:0044528">
    <property type="term" value="P:regulation of mitochondrial mRNA stability"/>
    <property type="evidence" value="ECO:0007669"/>
    <property type="project" value="TreeGrafter"/>
</dbReference>
<name>A0A250XET2_9CHLO</name>
<reference evidence="2 3" key="1">
    <citation type="submission" date="2017-08" db="EMBL/GenBank/DDBJ databases">
        <title>Acidophilic green algal genome provides insights into adaptation to an acidic environment.</title>
        <authorList>
            <person name="Hirooka S."/>
            <person name="Hirose Y."/>
            <person name="Kanesaki Y."/>
            <person name="Higuchi S."/>
            <person name="Fujiwara T."/>
            <person name="Onuma R."/>
            <person name="Era A."/>
            <person name="Ohbayashi R."/>
            <person name="Uzuka A."/>
            <person name="Nozaki H."/>
            <person name="Yoshikawa H."/>
            <person name="Miyagishima S.Y."/>
        </authorList>
    </citation>
    <scope>NUCLEOTIDE SEQUENCE [LARGE SCALE GENOMIC DNA]</scope>
    <source>
        <strain evidence="2 3">NIES-2499</strain>
    </source>
</reference>
<evidence type="ECO:0000313" key="2">
    <source>
        <dbReference type="EMBL" id="GAX81536.1"/>
    </source>
</evidence>
<feature type="compositionally biased region" description="Low complexity" evidence="1">
    <location>
        <begin position="98"/>
        <end position="109"/>
    </location>
</feature>
<feature type="compositionally biased region" description="Polar residues" evidence="1">
    <location>
        <begin position="174"/>
        <end position="186"/>
    </location>
</feature>
<feature type="compositionally biased region" description="Polar residues" evidence="1">
    <location>
        <begin position="233"/>
        <end position="252"/>
    </location>
</feature>
<dbReference type="Proteomes" id="UP000232323">
    <property type="component" value="Unassembled WGS sequence"/>
</dbReference>
<feature type="compositionally biased region" description="Basic and acidic residues" evidence="1">
    <location>
        <begin position="201"/>
        <end position="230"/>
    </location>
</feature>
<dbReference type="GO" id="GO:0005759">
    <property type="term" value="C:mitochondrial matrix"/>
    <property type="evidence" value="ECO:0007669"/>
    <property type="project" value="TreeGrafter"/>
</dbReference>
<comment type="caution">
    <text evidence="2">The sequence shown here is derived from an EMBL/GenBank/DDBJ whole genome shotgun (WGS) entry which is preliminary data.</text>
</comment>
<accession>A0A250XET2</accession>
<gene>
    <name evidence="2" type="ORF">CEUSTIGMA_g8964.t1</name>
</gene>
<dbReference type="AlphaFoldDB" id="A0A250XET2"/>
<dbReference type="EMBL" id="BEGY01000066">
    <property type="protein sequence ID" value="GAX81536.1"/>
    <property type="molecule type" value="Genomic_DNA"/>
</dbReference>
<dbReference type="InterPro" id="IPR050870">
    <property type="entry name" value="FAST_kinase"/>
</dbReference>
<feature type="region of interest" description="Disordered" evidence="1">
    <location>
        <begin position="92"/>
        <end position="111"/>
    </location>
</feature>
<proteinExistence type="predicted"/>
<evidence type="ECO:0000256" key="1">
    <source>
        <dbReference type="SAM" id="MobiDB-lite"/>
    </source>
</evidence>
<dbReference type="PANTHER" id="PTHR21228">
    <property type="entry name" value="FAST LEU-RICH DOMAIN-CONTAINING"/>
    <property type="match status" value="1"/>
</dbReference>
<dbReference type="GO" id="GO:0003723">
    <property type="term" value="F:RNA binding"/>
    <property type="evidence" value="ECO:0007669"/>
    <property type="project" value="TreeGrafter"/>
</dbReference>
<evidence type="ECO:0000313" key="3">
    <source>
        <dbReference type="Proteomes" id="UP000232323"/>
    </source>
</evidence>
<feature type="region of interest" description="Disordered" evidence="1">
    <location>
        <begin position="164"/>
        <end position="264"/>
    </location>
</feature>
<organism evidence="2 3">
    <name type="scientific">Chlamydomonas eustigma</name>
    <dbReference type="NCBI Taxonomy" id="1157962"/>
    <lineage>
        <taxon>Eukaryota</taxon>
        <taxon>Viridiplantae</taxon>
        <taxon>Chlorophyta</taxon>
        <taxon>core chlorophytes</taxon>
        <taxon>Chlorophyceae</taxon>
        <taxon>CS clade</taxon>
        <taxon>Chlamydomonadales</taxon>
        <taxon>Chlamydomonadaceae</taxon>
        <taxon>Chlamydomonas</taxon>
    </lineage>
</organism>
<sequence length="939" mass="102320">MIPSLLGFEVSSRVQLGRCSLVIKSTEPRTKRAPAVKAHAFVGSASSIIHGDSLTLVEPSSSFKPVSSDLVNPTSNNDTIIALSDLELQLRHPEALSESRSPSTSASTTGFKAGSLPCEPCQHAHLKAGHLCPDCINENDNAHITTWWSPASVRSKYAQKRVRPTLISEPEGEVQTQVGGNDLQPSESEKLCPRSAGVGSSHDEMQRRMKPRQEKSTSSMHSHEGLETRHGHPSQQGAGNRNSVERTGNSAAKQGAGNRHSVERSAEKLAGHKYQPLDRKVGTHDAEARQLTAAIARAYTRGELAELLARHRESCNYIHIAAMIVRLVEVEGLQRPSTLAVLQHQAALQQRDSHLGSGSSGAVQCPSSSSVSTAPVGTETLIAGATIANHQLTDPSSTILNFSKMSSPTPNRLYTSVTTAINGSPTQRMLPSSPPASLQRVRHSMSRELMLDLAAEAERQLPNMGLREVSSVMSSLLKLRCPLDKPAVIRYMTRAFHVLKPVKTKRLKKLQMEPTQTVSAQSLVELIRAVAGFGMKGLRVDWADRYFSAVSARCEELSAQGIAVLLHSLAKLGHLPPPLLRDQLVERLVVLAERGRVTEKVGRGGREVAPSQLVTGANRSSSSSREGNPFLYFSPPDISMTLRALAVLRTQPALELCHRLLLASQHHLPQFTAQELANTVWGLGKLRMQLPAGAWCQDFIAAAELVVLSSTEPDELSSGGQALSLIMYSLGVLGVLPPASWLGKCQDYVLRYQQGFTTQGLSCVVYALGLMNYYPGTSWLQSFHSLVRERKNMSPASLAMLRKAYVMLQFHPDKPQVRPQLIPLQVTVDAGVSEHQERKIAPDLNGSFKQQEASALFSPPSLHSGGVNATSAIEELRMMFGDDIEDEEFMSEDMDFRLVGGQSGNLYFLDTDESKGQTVSLPIQELLTEMPRPSRFAAR</sequence>
<dbReference type="PANTHER" id="PTHR21228:SF40">
    <property type="entry name" value="LD45607P"/>
    <property type="match status" value="1"/>
</dbReference>